<accession>A0ABY7C631</accession>
<keyword evidence="3" id="KW-1185">Reference proteome</keyword>
<name>A0ABY7C631_9HYPH</name>
<sequence length="154" mass="15990">MMDTKAGWLRVAAAGVAMAVSLAAFQAQAGERMTVFASPDCGCCAAWARHVEDAGFDVTVRHLAMADLHARKRAAGISPSQASCHTALVGGYAIEGHVPANEILKLLQDAPEAIGLSVPGMPADAPGMGSGREPYDVLLVKPDGSTRIFASYPK</sequence>
<dbReference type="Proteomes" id="UP001164020">
    <property type="component" value="Chromosome"/>
</dbReference>
<reference evidence="2" key="1">
    <citation type="submission" date="2022-12" db="EMBL/GenBank/DDBJ databases">
        <title>Jiella pelagia sp. nov., isolated from phosphonate enriched culture of Northwest Pacific surface seawater.</title>
        <authorList>
            <person name="Shin D.Y."/>
            <person name="Hwang C.Y."/>
        </authorList>
    </citation>
    <scope>NUCLEOTIDE SEQUENCE</scope>
    <source>
        <strain evidence="2">HL-NP1</strain>
    </source>
</reference>
<dbReference type="EMBL" id="CP114029">
    <property type="protein sequence ID" value="WAP70800.1"/>
    <property type="molecule type" value="Genomic_DNA"/>
</dbReference>
<feature type="chain" id="PRO_5046683256" evidence="1">
    <location>
        <begin position="30"/>
        <end position="154"/>
    </location>
</feature>
<gene>
    <name evidence="2" type="ORF">OH818_12835</name>
</gene>
<evidence type="ECO:0000256" key="1">
    <source>
        <dbReference type="SAM" id="SignalP"/>
    </source>
</evidence>
<dbReference type="SUPFAM" id="SSF52833">
    <property type="entry name" value="Thioredoxin-like"/>
    <property type="match status" value="1"/>
</dbReference>
<keyword evidence="1" id="KW-0732">Signal</keyword>
<proteinExistence type="predicted"/>
<dbReference type="RefSeq" id="WP_268883331.1">
    <property type="nucleotide sequence ID" value="NZ_CP114029.1"/>
</dbReference>
<dbReference type="Pfam" id="PF04214">
    <property type="entry name" value="DUF411"/>
    <property type="match status" value="1"/>
</dbReference>
<evidence type="ECO:0000313" key="3">
    <source>
        <dbReference type="Proteomes" id="UP001164020"/>
    </source>
</evidence>
<dbReference type="InterPro" id="IPR007332">
    <property type="entry name" value="DUF411"/>
</dbReference>
<dbReference type="InterPro" id="IPR036249">
    <property type="entry name" value="Thioredoxin-like_sf"/>
</dbReference>
<feature type="signal peptide" evidence="1">
    <location>
        <begin position="1"/>
        <end position="29"/>
    </location>
</feature>
<protein>
    <submittedName>
        <fullName evidence="2">DUF411 domain-containing protein</fullName>
    </submittedName>
</protein>
<organism evidence="2 3">
    <name type="scientific">Jiella pelagia</name>
    <dbReference type="NCBI Taxonomy" id="2986949"/>
    <lineage>
        <taxon>Bacteria</taxon>
        <taxon>Pseudomonadati</taxon>
        <taxon>Pseudomonadota</taxon>
        <taxon>Alphaproteobacteria</taxon>
        <taxon>Hyphomicrobiales</taxon>
        <taxon>Aurantimonadaceae</taxon>
        <taxon>Jiella</taxon>
    </lineage>
</organism>
<evidence type="ECO:0000313" key="2">
    <source>
        <dbReference type="EMBL" id="WAP70800.1"/>
    </source>
</evidence>